<dbReference type="EMBL" id="JACHJT010000001">
    <property type="protein sequence ID" value="MBB4931242.1"/>
    <property type="molecule type" value="Genomic_DNA"/>
</dbReference>
<reference evidence="1 2" key="1">
    <citation type="submission" date="2020-08" db="EMBL/GenBank/DDBJ databases">
        <title>Sequencing the genomes of 1000 actinobacteria strains.</title>
        <authorList>
            <person name="Klenk H.-P."/>
        </authorList>
    </citation>
    <scope>NUCLEOTIDE SEQUENCE [LARGE SCALE GENOMIC DNA]</scope>
    <source>
        <strain evidence="1 2">DSM 102030</strain>
    </source>
</reference>
<comment type="caution">
    <text evidence="1">The sequence shown here is derived from an EMBL/GenBank/DDBJ whole genome shotgun (WGS) entry which is preliminary data.</text>
</comment>
<dbReference type="Proteomes" id="UP000523007">
    <property type="component" value="Unassembled WGS sequence"/>
</dbReference>
<name>A0A7W7W1Q8_9ACTN</name>
<protein>
    <submittedName>
        <fullName evidence="1">Uncharacterized protein</fullName>
    </submittedName>
</protein>
<sequence>MARWLPLSWRNVSTMSSNPLRLTPDQLRAFRDELLEVLGRYQQLSQSPAEGAHPVNAALYALPAELADLISPSEESDHPFGSTETEGDP</sequence>
<accession>A0A7W7W1Q8</accession>
<proteinExistence type="predicted"/>
<gene>
    <name evidence="1" type="ORF">F4561_002062</name>
</gene>
<keyword evidence="2" id="KW-1185">Reference proteome</keyword>
<evidence type="ECO:0000313" key="1">
    <source>
        <dbReference type="EMBL" id="MBB4931242.1"/>
    </source>
</evidence>
<dbReference type="RefSeq" id="WP_184577163.1">
    <property type="nucleotide sequence ID" value="NZ_JACHJT010000001.1"/>
</dbReference>
<dbReference type="AlphaFoldDB" id="A0A7W7W1Q8"/>
<evidence type="ECO:0000313" key="2">
    <source>
        <dbReference type="Proteomes" id="UP000523007"/>
    </source>
</evidence>
<organism evidence="1 2">
    <name type="scientific">Lipingzhangella halophila</name>
    <dbReference type="NCBI Taxonomy" id="1783352"/>
    <lineage>
        <taxon>Bacteria</taxon>
        <taxon>Bacillati</taxon>
        <taxon>Actinomycetota</taxon>
        <taxon>Actinomycetes</taxon>
        <taxon>Streptosporangiales</taxon>
        <taxon>Nocardiopsidaceae</taxon>
        <taxon>Lipingzhangella</taxon>
    </lineage>
</organism>